<dbReference type="Proteomes" id="UP000887565">
    <property type="component" value="Unplaced"/>
</dbReference>
<protein>
    <submittedName>
        <fullName evidence="2">Uncharacterized protein</fullName>
    </submittedName>
</protein>
<proteinExistence type="predicted"/>
<organism evidence="1 2">
    <name type="scientific">Romanomermis culicivorax</name>
    <name type="common">Nematode worm</name>
    <dbReference type="NCBI Taxonomy" id="13658"/>
    <lineage>
        <taxon>Eukaryota</taxon>
        <taxon>Metazoa</taxon>
        <taxon>Ecdysozoa</taxon>
        <taxon>Nematoda</taxon>
        <taxon>Enoplea</taxon>
        <taxon>Dorylaimia</taxon>
        <taxon>Mermithida</taxon>
        <taxon>Mermithoidea</taxon>
        <taxon>Mermithidae</taxon>
        <taxon>Romanomermis</taxon>
    </lineage>
</organism>
<evidence type="ECO:0000313" key="1">
    <source>
        <dbReference type="Proteomes" id="UP000887565"/>
    </source>
</evidence>
<dbReference type="WBParaSite" id="nRc.2.0.1.t21782-RA">
    <property type="protein sequence ID" value="nRc.2.0.1.t21782-RA"/>
    <property type="gene ID" value="nRc.2.0.1.g21782"/>
</dbReference>
<sequence>QTIDHVFCPQESISGLPCFLNFKQLIDPKNGLTIENAVVFRVTLTESVMNLNSIQRWDELKNRMSRKIDFLCLSVEKFGRSPRQLKSECKMIEGFEWNILIESDEKKFGFFLQCEKVYLGGKFFVMSDLKRNVLIGDLQISIPDLDSTNLFPNCLWRGAENSVIKLKISENENEISRFNPQYLINLWQFLQRYNYIRKPTSLNEQHFENLLNSAVVENEIRLLNDQEKENCRKLITHLVDYLQLEYENESSSKILMADPPDPDFRRRRIWRGGNFSKRYKLENFSDNKVADYGNFKPQQILNLLDYMIEMKFIANLTADQWDRCSNLLDADLEQDVYDPVKNEIEKEILEDCKIHDDLQGSFNEEDLEKRKMRSRK</sequence>
<keyword evidence="1" id="KW-1185">Reference proteome</keyword>
<accession>A0A915J5N6</accession>
<dbReference type="AlphaFoldDB" id="A0A915J5N6"/>
<reference evidence="2" key="1">
    <citation type="submission" date="2022-11" db="UniProtKB">
        <authorList>
            <consortium name="WormBaseParasite"/>
        </authorList>
    </citation>
    <scope>IDENTIFICATION</scope>
</reference>
<evidence type="ECO:0000313" key="2">
    <source>
        <dbReference type="WBParaSite" id="nRc.2.0.1.t21782-RA"/>
    </source>
</evidence>
<name>A0A915J5N6_ROMCU</name>